<reference evidence="1" key="2">
    <citation type="journal article" date="2015" name="Data Brief">
        <title>Shoot transcriptome of the giant reed, Arundo donax.</title>
        <authorList>
            <person name="Barrero R.A."/>
            <person name="Guerrero F.D."/>
            <person name="Moolhuijzen P."/>
            <person name="Goolsby J.A."/>
            <person name="Tidwell J."/>
            <person name="Bellgard S.E."/>
            <person name="Bellgard M.I."/>
        </authorList>
    </citation>
    <scope>NUCLEOTIDE SEQUENCE</scope>
    <source>
        <tissue evidence="1">Shoot tissue taken approximately 20 cm above the soil surface</tissue>
    </source>
</reference>
<evidence type="ECO:0000313" key="1">
    <source>
        <dbReference type="EMBL" id="JAD69088.1"/>
    </source>
</evidence>
<name>A0A0A9C3U0_ARUDO</name>
<organism evidence="1">
    <name type="scientific">Arundo donax</name>
    <name type="common">Giant reed</name>
    <name type="synonym">Donax arundinaceus</name>
    <dbReference type="NCBI Taxonomy" id="35708"/>
    <lineage>
        <taxon>Eukaryota</taxon>
        <taxon>Viridiplantae</taxon>
        <taxon>Streptophyta</taxon>
        <taxon>Embryophyta</taxon>
        <taxon>Tracheophyta</taxon>
        <taxon>Spermatophyta</taxon>
        <taxon>Magnoliopsida</taxon>
        <taxon>Liliopsida</taxon>
        <taxon>Poales</taxon>
        <taxon>Poaceae</taxon>
        <taxon>PACMAD clade</taxon>
        <taxon>Arundinoideae</taxon>
        <taxon>Arundineae</taxon>
        <taxon>Arundo</taxon>
    </lineage>
</organism>
<sequence>MYTIYLTYPHKTKLAYTSVLSHLFVQVRFTLANYSPTSTQD</sequence>
<dbReference type="EMBL" id="GBRH01228807">
    <property type="protein sequence ID" value="JAD69088.1"/>
    <property type="molecule type" value="Transcribed_RNA"/>
</dbReference>
<dbReference type="AlphaFoldDB" id="A0A0A9C3U0"/>
<reference evidence="1" key="1">
    <citation type="submission" date="2014-09" db="EMBL/GenBank/DDBJ databases">
        <authorList>
            <person name="Magalhaes I.L.F."/>
            <person name="Oliveira U."/>
            <person name="Santos F.R."/>
            <person name="Vidigal T.H.D.A."/>
            <person name="Brescovit A.D."/>
            <person name="Santos A.J."/>
        </authorList>
    </citation>
    <scope>NUCLEOTIDE SEQUENCE</scope>
    <source>
        <tissue evidence="1">Shoot tissue taken approximately 20 cm above the soil surface</tissue>
    </source>
</reference>
<accession>A0A0A9C3U0</accession>
<proteinExistence type="predicted"/>
<protein>
    <submittedName>
        <fullName evidence="1">Uncharacterized protein</fullName>
    </submittedName>
</protein>